<name>A0ABR8FYZ6_9NOSO</name>
<organism evidence="1 2">
    <name type="scientific">Nostoc spongiaeforme FACHB-130</name>
    <dbReference type="NCBI Taxonomy" id="1357510"/>
    <lineage>
        <taxon>Bacteria</taxon>
        <taxon>Bacillati</taxon>
        <taxon>Cyanobacteriota</taxon>
        <taxon>Cyanophyceae</taxon>
        <taxon>Nostocales</taxon>
        <taxon>Nostocaceae</taxon>
        <taxon>Nostoc</taxon>
    </lineage>
</organism>
<reference evidence="1 2" key="1">
    <citation type="journal article" date="2020" name="ISME J.">
        <title>Comparative genomics reveals insights into cyanobacterial evolution and habitat adaptation.</title>
        <authorList>
            <person name="Chen M.Y."/>
            <person name="Teng W.K."/>
            <person name="Zhao L."/>
            <person name="Hu C.X."/>
            <person name="Zhou Y.K."/>
            <person name="Han B.P."/>
            <person name="Song L.R."/>
            <person name="Shu W.S."/>
        </authorList>
    </citation>
    <scope>NUCLEOTIDE SEQUENCE [LARGE SCALE GENOMIC DNA]</scope>
    <source>
        <strain evidence="1 2">FACHB-130</strain>
    </source>
</reference>
<protein>
    <submittedName>
        <fullName evidence="1">Uncharacterized protein</fullName>
    </submittedName>
</protein>
<dbReference type="Proteomes" id="UP000603457">
    <property type="component" value="Unassembled WGS sequence"/>
</dbReference>
<sequence>MTNTPGSYEADNPEVTPQALDKAFGFITALNNFNWRTDYIKFWKVLDYTPDDWAESEYKQFQELINYLGRFDKEAIALMIEVGK</sequence>
<gene>
    <name evidence="1" type="ORF">H6G74_16885</name>
</gene>
<accession>A0ABR8FYZ6</accession>
<dbReference type="EMBL" id="JACJTB010000022">
    <property type="protein sequence ID" value="MBD2595991.1"/>
    <property type="molecule type" value="Genomic_DNA"/>
</dbReference>
<evidence type="ECO:0000313" key="1">
    <source>
        <dbReference type="EMBL" id="MBD2595991.1"/>
    </source>
</evidence>
<keyword evidence="2" id="KW-1185">Reference proteome</keyword>
<evidence type="ECO:0000313" key="2">
    <source>
        <dbReference type="Proteomes" id="UP000603457"/>
    </source>
</evidence>
<comment type="caution">
    <text evidence="1">The sequence shown here is derived from an EMBL/GenBank/DDBJ whole genome shotgun (WGS) entry which is preliminary data.</text>
</comment>
<dbReference type="RefSeq" id="WP_190968756.1">
    <property type="nucleotide sequence ID" value="NZ_JACJTB010000022.1"/>
</dbReference>
<proteinExistence type="predicted"/>